<dbReference type="InterPro" id="IPR058634">
    <property type="entry name" value="AaeA-lik-b-barrel"/>
</dbReference>
<dbReference type="GO" id="GO:0016020">
    <property type="term" value="C:membrane"/>
    <property type="evidence" value="ECO:0007669"/>
    <property type="project" value="InterPro"/>
</dbReference>
<keyword evidence="2 5" id="KW-0812">Transmembrane</keyword>
<dbReference type="Proteomes" id="UP000291822">
    <property type="component" value="Unassembled WGS sequence"/>
</dbReference>
<dbReference type="PANTHER" id="PTHR30367">
    <property type="entry name" value="P-HYDROXYBENZOIC ACID EFFLUX PUMP SUBUNIT AAEA-RELATED"/>
    <property type="match status" value="1"/>
</dbReference>
<dbReference type="GO" id="GO:0022857">
    <property type="term" value="F:transmembrane transporter activity"/>
    <property type="evidence" value="ECO:0007669"/>
    <property type="project" value="InterPro"/>
</dbReference>
<dbReference type="Pfam" id="PF25917">
    <property type="entry name" value="BSH_RND"/>
    <property type="match status" value="1"/>
</dbReference>
<name>A0A4R0YLE3_9GAMM</name>
<evidence type="ECO:0000259" key="6">
    <source>
        <dbReference type="Pfam" id="PF25917"/>
    </source>
</evidence>
<feature type="transmembrane region" description="Helical" evidence="5">
    <location>
        <begin position="12"/>
        <end position="31"/>
    </location>
</feature>
<dbReference type="SUPFAM" id="SSF111369">
    <property type="entry name" value="HlyD-like secretion proteins"/>
    <property type="match status" value="1"/>
</dbReference>
<sequence>MTFYKQVVRRLFTLLVIAAAATVSFHLWRYYTRTPWTRDARVRADVATIAPDVSGLVDTVNVHDNQFVSKGDVLFTIDRRRFEIARSRAIAAIQQIDAEILLARRENGRNQRLGNLVSDEAREESQTKLDQEMAARSQAQAVLDEAELNLDRSVVTTPISGIVTNIELQPGDYATTGRPEFAVLATDSLRVEGYFEETKLRGIHPGDQARISLMGDDRVISGHVESIAIGVEDRDRASSARFLANINPTFNWVRLAQRIPVRIKLDQLPRDTALISGRTATVEVLPDKADSRP</sequence>
<protein>
    <submittedName>
        <fullName evidence="8">Efflux RND transporter periplasmic adaptor subunit</fullName>
    </submittedName>
</protein>
<keyword evidence="9" id="KW-1185">Reference proteome</keyword>
<evidence type="ECO:0000256" key="4">
    <source>
        <dbReference type="ARBA" id="ARBA00023136"/>
    </source>
</evidence>
<dbReference type="InterPro" id="IPR050393">
    <property type="entry name" value="MFP_Efflux_Pump"/>
</dbReference>
<evidence type="ECO:0000256" key="1">
    <source>
        <dbReference type="ARBA" id="ARBA00009477"/>
    </source>
</evidence>
<proteinExistence type="inferred from homology"/>
<feature type="domain" description="Multidrug resistance protein MdtA-like barrel-sandwich hybrid" evidence="6">
    <location>
        <begin position="46"/>
        <end position="185"/>
    </location>
</feature>
<evidence type="ECO:0000313" key="9">
    <source>
        <dbReference type="Proteomes" id="UP000291822"/>
    </source>
</evidence>
<dbReference type="Pfam" id="PF25963">
    <property type="entry name" value="Beta-barrel_AAEA"/>
    <property type="match status" value="1"/>
</dbReference>
<accession>A0A4R0YLE3</accession>
<dbReference type="InterPro" id="IPR006143">
    <property type="entry name" value="RND_pump_MFP"/>
</dbReference>
<feature type="domain" description="p-hydroxybenzoic acid efflux pump subunit AaeA-like beta-barrel" evidence="7">
    <location>
        <begin position="188"/>
        <end position="284"/>
    </location>
</feature>
<dbReference type="AlphaFoldDB" id="A0A4R0YLE3"/>
<dbReference type="RefSeq" id="WP_131406906.1">
    <property type="nucleotide sequence ID" value="NZ_SJTG01000002.1"/>
</dbReference>
<keyword evidence="3 5" id="KW-1133">Transmembrane helix</keyword>
<keyword evidence="4 5" id="KW-0472">Membrane</keyword>
<evidence type="ECO:0000313" key="8">
    <source>
        <dbReference type="EMBL" id="TCI09657.1"/>
    </source>
</evidence>
<dbReference type="InterPro" id="IPR058625">
    <property type="entry name" value="MdtA-like_BSH"/>
</dbReference>
<reference evidence="8 9" key="1">
    <citation type="submission" date="2019-02" db="EMBL/GenBank/DDBJ databases">
        <title>Dyella amyloliquefaciens sp. nov., isolated from forest soil.</title>
        <authorList>
            <person name="Gao Z.-H."/>
            <person name="Qiu L.-H."/>
        </authorList>
    </citation>
    <scope>NUCLEOTIDE SEQUENCE [LARGE SCALE GENOMIC DNA]</scope>
    <source>
        <strain evidence="8 9">KACC 12747</strain>
    </source>
</reference>
<comment type="caution">
    <text evidence="8">The sequence shown here is derived from an EMBL/GenBank/DDBJ whole genome shotgun (WGS) entry which is preliminary data.</text>
</comment>
<gene>
    <name evidence="8" type="ORF">EZM97_11880</name>
</gene>
<evidence type="ECO:0000256" key="3">
    <source>
        <dbReference type="ARBA" id="ARBA00022989"/>
    </source>
</evidence>
<evidence type="ECO:0000259" key="7">
    <source>
        <dbReference type="Pfam" id="PF25963"/>
    </source>
</evidence>
<dbReference type="PANTHER" id="PTHR30367:SF12">
    <property type="entry name" value="P-HYDROXYBENZOIC ACID EFFLUX PUMP SUBUNIT AAEA"/>
    <property type="match status" value="1"/>
</dbReference>
<evidence type="ECO:0000256" key="2">
    <source>
        <dbReference type="ARBA" id="ARBA00022692"/>
    </source>
</evidence>
<dbReference type="Gene3D" id="2.40.50.100">
    <property type="match status" value="1"/>
</dbReference>
<dbReference type="NCBIfam" id="TIGR01730">
    <property type="entry name" value="RND_mfp"/>
    <property type="match status" value="1"/>
</dbReference>
<comment type="similarity">
    <text evidence="1">Belongs to the membrane fusion protein (MFP) (TC 8.A.1) family.</text>
</comment>
<evidence type="ECO:0000256" key="5">
    <source>
        <dbReference type="SAM" id="Phobius"/>
    </source>
</evidence>
<dbReference type="EMBL" id="SJTG01000002">
    <property type="protein sequence ID" value="TCI09657.1"/>
    <property type="molecule type" value="Genomic_DNA"/>
</dbReference>
<organism evidence="8 9">
    <name type="scientific">Dyella soli</name>
    <dbReference type="NCBI Taxonomy" id="522319"/>
    <lineage>
        <taxon>Bacteria</taxon>
        <taxon>Pseudomonadati</taxon>
        <taxon>Pseudomonadota</taxon>
        <taxon>Gammaproteobacteria</taxon>
        <taxon>Lysobacterales</taxon>
        <taxon>Rhodanobacteraceae</taxon>
        <taxon>Dyella</taxon>
    </lineage>
</organism>
<dbReference type="Gene3D" id="2.40.30.170">
    <property type="match status" value="1"/>
</dbReference>